<sequence length="79" mass="8871">MRVIAKMTSKGQVTVPREVRERLGLKQGDGLVFEIEGNTITLVPPEEDNPFDAFIGTLPPLPKDAKTFWREMRDGDADE</sequence>
<keyword evidence="4" id="KW-1185">Reference proteome</keyword>
<dbReference type="PROSITE" id="PS51740">
    <property type="entry name" value="SPOVT_ABRB"/>
    <property type="match status" value="1"/>
</dbReference>
<dbReference type="PATRIC" id="fig|1476583.3.peg.1009"/>
<proteinExistence type="predicted"/>
<dbReference type="SUPFAM" id="SSF89447">
    <property type="entry name" value="AbrB/MazE/MraZ-like"/>
    <property type="match status" value="1"/>
</dbReference>
<dbReference type="GO" id="GO:0003677">
    <property type="term" value="F:DNA binding"/>
    <property type="evidence" value="ECO:0007669"/>
    <property type="project" value="UniProtKB-UniRule"/>
</dbReference>
<evidence type="ECO:0000259" key="2">
    <source>
        <dbReference type="PROSITE" id="PS51740"/>
    </source>
</evidence>
<evidence type="ECO:0000313" key="3">
    <source>
        <dbReference type="EMBL" id="EYB68894.1"/>
    </source>
</evidence>
<reference evidence="3 4" key="1">
    <citation type="submission" date="2014-03" db="EMBL/GenBank/DDBJ databases">
        <title>Draft genome sequence of Deinococcus phoenicis 1P10ME.</title>
        <authorList>
            <person name="Stepanov V.G."/>
            <person name="Vaishampayan P."/>
            <person name="Venkateswaran K."/>
            <person name="Fox G.E."/>
        </authorList>
    </citation>
    <scope>NUCLEOTIDE SEQUENCE [LARGE SCALE GENOMIC DNA]</scope>
    <source>
        <strain evidence="3 4">1P10ME</strain>
    </source>
</reference>
<dbReference type="EMBL" id="JHAC01000014">
    <property type="protein sequence ID" value="EYB68894.1"/>
    <property type="molecule type" value="Genomic_DNA"/>
</dbReference>
<dbReference type="Pfam" id="PF04014">
    <property type="entry name" value="MazE_antitoxin"/>
    <property type="match status" value="1"/>
</dbReference>
<dbReference type="SMART" id="SM00966">
    <property type="entry name" value="SpoVT_AbrB"/>
    <property type="match status" value="1"/>
</dbReference>
<dbReference type="InterPro" id="IPR007159">
    <property type="entry name" value="SpoVT-AbrB_dom"/>
</dbReference>
<feature type="domain" description="SpoVT-AbrB" evidence="2">
    <location>
        <begin position="2"/>
        <end position="47"/>
    </location>
</feature>
<dbReference type="RefSeq" id="WP_034354852.1">
    <property type="nucleotide sequence ID" value="NZ_JHAC01000014.1"/>
</dbReference>
<dbReference type="Proteomes" id="UP000020492">
    <property type="component" value="Unassembled WGS sequence"/>
</dbReference>
<dbReference type="OrthoDB" id="9811597at2"/>
<dbReference type="AlphaFoldDB" id="A0A016QSX0"/>
<comment type="caution">
    <text evidence="3">The sequence shown here is derived from an EMBL/GenBank/DDBJ whole genome shotgun (WGS) entry which is preliminary data.</text>
</comment>
<organism evidence="3 4">
    <name type="scientific">Deinococcus phoenicis</name>
    <dbReference type="NCBI Taxonomy" id="1476583"/>
    <lineage>
        <taxon>Bacteria</taxon>
        <taxon>Thermotogati</taxon>
        <taxon>Deinococcota</taxon>
        <taxon>Deinococci</taxon>
        <taxon>Deinococcales</taxon>
        <taxon>Deinococcaceae</taxon>
        <taxon>Deinococcus</taxon>
    </lineage>
</organism>
<accession>A0A016QSX0</accession>
<dbReference type="eggNOG" id="COG2002">
    <property type="taxonomic scope" value="Bacteria"/>
</dbReference>
<evidence type="ECO:0000313" key="4">
    <source>
        <dbReference type="Proteomes" id="UP000020492"/>
    </source>
</evidence>
<dbReference type="STRING" id="1476583.DEIPH_ctg014orf0024"/>
<dbReference type="Gene3D" id="2.10.260.10">
    <property type="match status" value="1"/>
</dbReference>
<protein>
    <recommendedName>
        <fullName evidence="2">SpoVT-AbrB domain-containing protein</fullName>
    </recommendedName>
</protein>
<dbReference type="InterPro" id="IPR037914">
    <property type="entry name" value="SpoVT-AbrB_sf"/>
</dbReference>
<evidence type="ECO:0000256" key="1">
    <source>
        <dbReference type="PROSITE-ProRule" id="PRU01076"/>
    </source>
</evidence>
<keyword evidence="1" id="KW-0238">DNA-binding</keyword>
<name>A0A016QSX0_9DEIO</name>
<gene>
    <name evidence="3" type="ORF">DEIPH_ctg014orf0024</name>
</gene>
<dbReference type="NCBIfam" id="TIGR01439">
    <property type="entry name" value="lp_hng_hel_AbrB"/>
    <property type="match status" value="1"/>
</dbReference>